<gene>
    <name evidence="3" type="ORF">GCM10017577_60180</name>
</gene>
<dbReference type="Gene3D" id="3.90.850.10">
    <property type="entry name" value="Fumarylacetoacetase-like, C-terminal domain"/>
    <property type="match status" value="1"/>
</dbReference>
<dbReference type="PANTHER" id="PTHR30143">
    <property type="entry name" value="ACID HYDRATASE"/>
    <property type="match status" value="1"/>
</dbReference>
<dbReference type="RefSeq" id="WP_037051481.1">
    <property type="nucleotide sequence ID" value="NZ_BAAAUZ010000001.1"/>
</dbReference>
<protein>
    <submittedName>
        <fullName evidence="3">Hydratase</fullName>
    </submittedName>
</protein>
<dbReference type="Proteomes" id="UP001143463">
    <property type="component" value="Unassembled WGS sequence"/>
</dbReference>
<reference evidence="3" key="1">
    <citation type="journal article" date="2014" name="Int. J. Syst. Evol. Microbiol.">
        <title>Complete genome sequence of Corynebacterium casei LMG S-19264T (=DSM 44701T), isolated from a smear-ripened cheese.</title>
        <authorList>
            <consortium name="US DOE Joint Genome Institute (JGI-PGF)"/>
            <person name="Walter F."/>
            <person name="Albersmeier A."/>
            <person name="Kalinowski J."/>
            <person name="Ruckert C."/>
        </authorList>
    </citation>
    <scope>NUCLEOTIDE SEQUENCE</scope>
    <source>
        <strain evidence="3">VKM Ac-1069</strain>
    </source>
</reference>
<evidence type="ECO:0000259" key="2">
    <source>
        <dbReference type="Pfam" id="PF01557"/>
    </source>
</evidence>
<dbReference type="GO" id="GO:0005737">
    <property type="term" value="C:cytoplasm"/>
    <property type="evidence" value="ECO:0007669"/>
    <property type="project" value="TreeGrafter"/>
</dbReference>
<evidence type="ECO:0000256" key="1">
    <source>
        <dbReference type="ARBA" id="ARBA00023239"/>
    </source>
</evidence>
<dbReference type="PANTHER" id="PTHR30143:SF0">
    <property type="entry name" value="2-KETO-4-PENTENOATE HYDRATASE"/>
    <property type="match status" value="1"/>
</dbReference>
<accession>A0A9W6LAM6</accession>
<name>A0A9W6LAM6_9PSEU</name>
<dbReference type="AlphaFoldDB" id="A0A9W6LAM6"/>
<dbReference type="SUPFAM" id="SSF56529">
    <property type="entry name" value="FAH"/>
    <property type="match status" value="1"/>
</dbReference>
<comment type="caution">
    <text evidence="3">The sequence shown here is derived from an EMBL/GenBank/DDBJ whole genome shotgun (WGS) entry which is preliminary data.</text>
</comment>
<keyword evidence="1" id="KW-0456">Lyase</keyword>
<dbReference type="GO" id="GO:0008684">
    <property type="term" value="F:2-oxopent-4-enoate hydratase activity"/>
    <property type="evidence" value="ECO:0007669"/>
    <property type="project" value="TreeGrafter"/>
</dbReference>
<dbReference type="EMBL" id="BSFQ01000038">
    <property type="protein sequence ID" value="GLL14869.1"/>
    <property type="molecule type" value="Genomic_DNA"/>
</dbReference>
<proteinExistence type="predicted"/>
<evidence type="ECO:0000313" key="4">
    <source>
        <dbReference type="Proteomes" id="UP001143463"/>
    </source>
</evidence>
<dbReference type="InterPro" id="IPR036663">
    <property type="entry name" value="Fumarylacetoacetase_C_sf"/>
</dbReference>
<reference evidence="3" key="2">
    <citation type="submission" date="2023-01" db="EMBL/GenBank/DDBJ databases">
        <authorList>
            <person name="Sun Q."/>
            <person name="Evtushenko L."/>
        </authorList>
    </citation>
    <scope>NUCLEOTIDE SEQUENCE</scope>
    <source>
        <strain evidence="3">VKM Ac-1069</strain>
    </source>
</reference>
<evidence type="ECO:0000313" key="3">
    <source>
        <dbReference type="EMBL" id="GLL14869.1"/>
    </source>
</evidence>
<keyword evidence="4" id="KW-1185">Reference proteome</keyword>
<feature type="domain" description="Fumarylacetoacetase-like C-terminal" evidence="2">
    <location>
        <begin position="104"/>
        <end position="258"/>
    </location>
</feature>
<organism evidence="3 4">
    <name type="scientific">Pseudonocardia halophobica</name>
    <dbReference type="NCBI Taxonomy" id="29401"/>
    <lineage>
        <taxon>Bacteria</taxon>
        <taxon>Bacillati</taxon>
        <taxon>Actinomycetota</taxon>
        <taxon>Actinomycetes</taxon>
        <taxon>Pseudonocardiales</taxon>
        <taxon>Pseudonocardiaceae</taxon>
        <taxon>Pseudonocardia</taxon>
    </lineage>
</organism>
<dbReference type="InterPro" id="IPR011234">
    <property type="entry name" value="Fumarylacetoacetase-like_C"/>
</dbReference>
<dbReference type="Pfam" id="PF01557">
    <property type="entry name" value="FAA_hydrolase"/>
    <property type="match status" value="1"/>
</dbReference>
<dbReference type="InterPro" id="IPR050772">
    <property type="entry name" value="Hydratase-Decarb/MhpD_sf"/>
</dbReference>
<sequence length="262" mass="27374">MPLSAEALTTADHAADLLWAAWTAGDVIDELPEDLRPYDHAAGWAIQQRIGERAGPGYGWKIAATSAPSQAVIGIGTPLPGRLFDRFRFEPGDTLPFGGLHMRVVEAEFAFRMASDVPAGASREDVLAAVAALHLAIEVPDSRLRDYPRAGSSQLLADVACAGQFVLGPEIPDWQAIELSTAGTALWINGEKAAAGTGAEVMGDPRTALVWLAEELAHLGTGLRAGEIVTTGSTTPVPAISAGDAVRADFGPHGSVEITFSS</sequence>